<dbReference type="InterPro" id="IPR002110">
    <property type="entry name" value="Ankyrin_rpt"/>
</dbReference>
<evidence type="ECO:0000259" key="4">
    <source>
        <dbReference type="PROSITE" id="PS50837"/>
    </source>
</evidence>
<sequence>MSSGMLDTDGFILVEKNGSEYRKHLNAHAPNTGDWLFQTEQYKNWHDSEISSLWIQGIPGSGKSVVAANLIRTLKKENAPVLFFFSRRIIKSNSKPRRLVQNCLYQLLDYSIPLQASLREVNEQHPVIENIPFHKLWEILLYEISIFPRVYFLFDALDELDVEEDNFLQHLLELGQKSTNLIKLLMTSRPLSQPCLFLYARLMLDEILQQSTLVHAHLEQLPSSLEDINRGGLSDLQDAKLMVRTSCGPLLEILDNETVQVIHHSFTEFLFDQSRNNTSKETDRYEKCFPGFTPGLIHRSLTLSCIDYLQSGCFDSWSRQKLEYHKFEEQRQLMIQFHFLRYASENLLYHAAKCETFDTNLLSKFDRFFQYGSHNFESWKDFLFLKDEITHNEFYPLHIAAKSGLTYYTMHLVGMEATPDLVDSCGRTAMAYAAMHGHAETLTALLNQKASFAINDSDGLAPIHHASKGNHAKALRCLLDAGADPISPKSKEDMNFYSWMPSTLDKTPLQYACELGNGDAVTELLQHLRSDSKSSVLPHWASATGQANVLTLMLKHPEILANINKKDACGNTALYLAACAADSATIRVLLYHGADIHSTSYDLDNVRVKLADIQAMNSKRGINPLEGWANPRRRRAGNRWQSSVEEWEKTATLLIEAGCDVEPRDETGRTVLFAWTKQLGYGDDHSDRTERFVSLLLKHGANPCTTDNAGNTVLHHNQKRRMNPRIIELFAKAGTNINHAREGDLMTPLIAAAMGQCVNVKAYIDNGADPNMQDSDGNTALHHICRSWLFDLSNIREWLAFADPTIKNKEGNTCLYNLRFGSRHHGGVEAIPLFVEKGLDLESRNYLGRTALLAACQNGEPHFIIGLELIQILRISRTSHTGLHLIARVAMSNDDYIPNDILKTSDVIKTLIEVGSNINAIDFDGNTPFHDAVESNGDFASKKIRLESFLKFRAVANISNHHGQTALHKAASLRNTEPDSNSHRGVPDLIKFLLQPSLEFNLHARDNEGIMAIHYAASASEVNTWQFVQAGADIQARTNDGRNPLHFAAEAAQSNIVGLLCKLYNEKSFGVDQKDQTGRTALHYAVGLGNSESVYYLLQSGANPNIRDNQGRTQLHTAAEHRVDIAKLRKERKYKRIRLWRHKFFDMERLFPFMDKRKANEFYKVQWELQLPIAQEEEACMIQDVVRLLLSAGADPDIGDKSGQTACDIAILLDNEEMANMLLSMRMTNGKQNSLTEQWYSIRSSSAENSVRSITIDDGNDYTLLQTAISLRNEAMLDSLLKIGVDPRALGPHGLTPVHLIAYWGLTSMMGIVASYLDDLNCFSPPLLHVAASREQSNIQMIHLLIKLGVNISAPYQEIDDSKDRSTGVQIPSYAAAHILATGEQWWNILALETLCKAGVDLKMTYGNGNTVLQCALNGKKSGSWGPCFWQDETLEVLLKQGININTLSPDNGLTPLLAALQSKRGPKLIRRLLDHGADITLGKVPAISMAIESSDLEATVAVLDAGADANALYVPDKPEWNRGPKIETPLLSASLSCDDTIRHTKQRSAREEIMATLLQRGSNPLMELPGRDSIVLHEISYFHGIIAPILRSGANLEIRNFQGRTPLLLACSRTGASEESTTCELILAGADIHKIDNDGSTALHLAIQSGMIETTALLLQRGASTSANDNAGLSPLYYALNYSNSVEKLKLTKILLSAGANPLIRGPNAETALHLLSPSLIQLSPGNGSEARALKYRSREKTDYLGEYKNLYQCFVDNGCGRNSRDNLGNTPLFPYVKETKPRDDYCITDPPAEEDIRQMFEDHDIFVINNDGDSLLHAVAGRGEGNDTEDDGVWLFEELMRQGLDPKKENIMGLSALDVAAACGKEAILKLFMKEEQ</sequence>
<dbReference type="EMBL" id="NCSJ02000013">
    <property type="protein sequence ID" value="RFU35068.1"/>
    <property type="molecule type" value="Genomic_DNA"/>
</dbReference>
<feature type="non-terminal residue" evidence="5">
    <location>
        <position position="1879"/>
    </location>
</feature>
<dbReference type="InterPro" id="IPR036770">
    <property type="entry name" value="Ankyrin_rpt-contain_sf"/>
</dbReference>
<gene>
    <name evidence="5" type="ORF">B7463_g1292</name>
</gene>
<feature type="domain" description="NACHT" evidence="4">
    <location>
        <begin position="51"/>
        <end position="190"/>
    </location>
</feature>
<organism evidence="5 6">
    <name type="scientific">Scytalidium lignicola</name>
    <name type="common">Hyphomycete</name>
    <dbReference type="NCBI Taxonomy" id="5539"/>
    <lineage>
        <taxon>Eukaryota</taxon>
        <taxon>Fungi</taxon>
        <taxon>Dikarya</taxon>
        <taxon>Ascomycota</taxon>
        <taxon>Pezizomycotina</taxon>
        <taxon>Leotiomycetes</taxon>
        <taxon>Leotiomycetes incertae sedis</taxon>
        <taxon>Scytalidium</taxon>
    </lineage>
</organism>
<evidence type="ECO:0000313" key="5">
    <source>
        <dbReference type="EMBL" id="RFU35068.1"/>
    </source>
</evidence>
<keyword evidence="6" id="KW-1185">Reference proteome</keyword>
<dbReference type="PANTHER" id="PTHR24198:SF165">
    <property type="entry name" value="ANKYRIN REPEAT-CONTAINING PROTEIN-RELATED"/>
    <property type="match status" value="1"/>
</dbReference>
<dbReference type="OrthoDB" id="21416at2759"/>
<feature type="repeat" description="ANK" evidence="3">
    <location>
        <begin position="425"/>
        <end position="457"/>
    </location>
</feature>
<dbReference type="Pfam" id="PF00023">
    <property type="entry name" value="Ank"/>
    <property type="match status" value="1"/>
</dbReference>
<keyword evidence="2 3" id="KW-0040">ANK repeat</keyword>
<dbReference type="SUPFAM" id="SSF48403">
    <property type="entry name" value="Ankyrin repeat"/>
    <property type="match status" value="6"/>
</dbReference>
<feature type="repeat" description="ANK" evidence="3">
    <location>
        <begin position="569"/>
        <end position="601"/>
    </location>
</feature>
<dbReference type="SUPFAM" id="SSF52540">
    <property type="entry name" value="P-loop containing nucleoside triphosphate hydrolases"/>
    <property type="match status" value="1"/>
</dbReference>
<dbReference type="InterPro" id="IPR056884">
    <property type="entry name" value="NPHP3-like_N"/>
</dbReference>
<dbReference type="Pfam" id="PF24883">
    <property type="entry name" value="NPHP3_N"/>
    <property type="match status" value="1"/>
</dbReference>
<comment type="caution">
    <text evidence="5">The sequence shown here is derived from an EMBL/GenBank/DDBJ whole genome shotgun (WGS) entry which is preliminary data.</text>
</comment>
<accession>A0A3E2HNX1</accession>
<feature type="repeat" description="ANK" evidence="3">
    <location>
        <begin position="1452"/>
        <end position="1485"/>
    </location>
</feature>
<dbReference type="Pfam" id="PF12796">
    <property type="entry name" value="Ank_2"/>
    <property type="match status" value="4"/>
</dbReference>
<dbReference type="PROSITE" id="PS50088">
    <property type="entry name" value="ANK_REPEAT"/>
    <property type="match status" value="6"/>
</dbReference>
<dbReference type="InterPro" id="IPR027417">
    <property type="entry name" value="P-loop_NTPase"/>
</dbReference>
<feature type="repeat" description="ANK" evidence="3">
    <location>
        <begin position="1639"/>
        <end position="1671"/>
    </location>
</feature>
<evidence type="ECO:0000256" key="1">
    <source>
        <dbReference type="ARBA" id="ARBA00022737"/>
    </source>
</evidence>
<dbReference type="SMART" id="SM00248">
    <property type="entry name" value="ANK"/>
    <property type="match status" value="25"/>
</dbReference>
<dbReference type="Gene3D" id="3.40.50.300">
    <property type="entry name" value="P-loop containing nucleotide triphosphate hydrolases"/>
    <property type="match status" value="1"/>
</dbReference>
<keyword evidence="1" id="KW-0677">Repeat</keyword>
<evidence type="ECO:0000256" key="2">
    <source>
        <dbReference type="ARBA" id="ARBA00023043"/>
    </source>
</evidence>
<feature type="non-terminal residue" evidence="5">
    <location>
        <position position="1"/>
    </location>
</feature>
<dbReference type="PROSITE" id="PS50837">
    <property type="entry name" value="NACHT"/>
    <property type="match status" value="1"/>
</dbReference>
<dbReference type="InterPro" id="IPR007111">
    <property type="entry name" value="NACHT_NTPase"/>
</dbReference>
<dbReference type="PANTHER" id="PTHR24198">
    <property type="entry name" value="ANKYRIN REPEAT AND PROTEIN KINASE DOMAIN-CONTAINING PROTEIN"/>
    <property type="match status" value="1"/>
</dbReference>
<protein>
    <recommendedName>
        <fullName evidence="4">NACHT domain-containing protein</fullName>
    </recommendedName>
</protein>
<dbReference type="Gene3D" id="1.25.40.20">
    <property type="entry name" value="Ankyrin repeat-containing domain"/>
    <property type="match status" value="11"/>
</dbReference>
<name>A0A3E2HNX1_SCYLI</name>
<dbReference type="PROSITE" id="PS50297">
    <property type="entry name" value="ANK_REP_REGION"/>
    <property type="match status" value="5"/>
</dbReference>
<proteinExistence type="predicted"/>
<feature type="repeat" description="ANK" evidence="3">
    <location>
        <begin position="1077"/>
        <end position="1109"/>
    </location>
</feature>
<dbReference type="Proteomes" id="UP000258309">
    <property type="component" value="Unassembled WGS sequence"/>
</dbReference>
<evidence type="ECO:0000313" key="6">
    <source>
        <dbReference type="Proteomes" id="UP000258309"/>
    </source>
</evidence>
<dbReference type="STRING" id="5539.A0A3E2HNX1"/>
<feature type="repeat" description="ANK" evidence="3">
    <location>
        <begin position="458"/>
        <end position="490"/>
    </location>
</feature>
<reference evidence="5 6" key="1">
    <citation type="submission" date="2018-05" db="EMBL/GenBank/DDBJ databases">
        <title>Draft genome sequence of Scytalidium lignicola DSM 105466, a ubiquitous saprotrophic fungus.</title>
        <authorList>
            <person name="Buettner E."/>
            <person name="Gebauer A.M."/>
            <person name="Hofrichter M."/>
            <person name="Liers C."/>
            <person name="Kellner H."/>
        </authorList>
    </citation>
    <scope>NUCLEOTIDE SEQUENCE [LARGE SCALE GENOMIC DNA]</scope>
    <source>
        <strain evidence="5 6">DSM 105466</strain>
    </source>
</reference>
<evidence type="ECO:0000256" key="3">
    <source>
        <dbReference type="PROSITE-ProRule" id="PRU00023"/>
    </source>
</evidence>